<dbReference type="GO" id="GO:0016491">
    <property type="term" value="F:oxidoreductase activity"/>
    <property type="evidence" value="ECO:0007669"/>
    <property type="project" value="TreeGrafter"/>
</dbReference>
<keyword evidence="5" id="KW-1185">Reference proteome</keyword>
<dbReference type="GO" id="GO:0006740">
    <property type="term" value="P:NADPH regeneration"/>
    <property type="evidence" value="ECO:0007669"/>
    <property type="project" value="TreeGrafter"/>
</dbReference>
<dbReference type="FunCoup" id="D5GHC2">
    <property type="interactions" value="237"/>
</dbReference>
<accession>D5GHC2</accession>
<dbReference type="Pfam" id="PF22725">
    <property type="entry name" value="GFO_IDH_MocA_C3"/>
    <property type="match status" value="1"/>
</dbReference>
<dbReference type="AlphaFoldDB" id="D5GHC2"/>
<evidence type="ECO:0000313" key="4">
    <source>
        <dbReference type="EMBL" id="CAZ83874.1"/>
    </source>
</evidence>
<comment type="similarity">
    <text evidence="1">Belongs to the Gfo/Idh/MocA family.</text>
</comment>
<dbReference type="STRING" id="656061.D5GHC2"/>
<evidence type="ECO:0000313" key="5">
    <source>
        <dbReference type="Proteomes" id="UP000006911"/>
    </source>
</evidence>
<dbReference type="GeneID" id="9182579"/>
<organism evidence="4 5">
    <name type="scientific">Tuber melanosporum (strain Mel28)</name>
    <name type="common">Perigord black truffle</name>
    <dbReference type="NCBI Taxonomy" id="656061"/>
    <lineage>
        <taxon>Eukaryota</taxon>
        <taxon>Fungi</taxon>
        <taxon>Dikarya</taxon>
        <taxon>Ascomycota</taxon>
        <taxon>Pezizomycotina</taxon>
        <taxon>Pezizomycetes</taxon>
        <taxon>Pezizales</taxon>
        <taxon>Tuberaceae</taxon>
        <taxon>Tuber</taxon>
    </lineage>
</organism>
<dbReference type="PANTHER" id="PTHR42840:SF5">
    <property type="entry name" value="NAD(P)-BINDING ROSSMANN-FOLD SUPERFAMILY PROTEIN"/>
    <property type="match status" value="1"/>
</dbReference>
<evidence type="ECO:0000259" key="2">
    <source>
        <dbReference type="Pfam" id="PF01408"/>
    </source>
</evidence>
<dbReference type="PANTHER" id="PTHR42840">
    <property type="entry name" value="NAD(P)-BINDING ROSSMANN-FOLD SUPERFAMILY PROTEIN-RELATED"/>
    <property type="match status" value="1"/>
</dbReference>
<dbReference type="HOGENOM" id="CLU_023194_3_1_1"/>
<dbReference type="EMBL" id="FN430308">
    <property type="protein sequence ID" value="CAZ83874.1"/>
    <property type="molecule type" value="Genomic_DNA"/>
</dbReference>
<dbReference type="SUPFAM" id="SSF51735">
    <property type="entry name" value="NAD(P)-binding Rossmann-fold domains"/>
    <property type="match status" value="1"/>
</dbReference>
<dbReference type="Pfam" id="PF01408">
    <property type="entry name" value="GFO_IDH_MocA"/>
    <property type="match status" value="1"/>
</dbReference>
<dbReference type="SUPFAM" id="SSF55347">
    <property type="entry name" value="Glyceraldehyde-3-phosphate dehydrogenase-like, C-terminal domain"/>
    <property type="match status" value="1"/>
</dbReference>
<dbReference type="InterPro" id="IPR055170">
    <property type="entry name" value="GFO_IDH_MocA-like_dom"/>
</dbReference>
<dbReference type="InterPro" id="IPR036291">
    <property type="entry name" value="NAD(P)-bd_dom_sf"/>
</dbReference>
<dbReference type="eggNOG" id="KOG2742">
    <property type="taxonomic scope" value="Eukaryota"/>
</dbReference>
<dbReference type="InterPro" id="IPR000683">
    <property type="entry name" value="Gfo/Idh/MocA-like_OxRdtase_N"/>
</dbReference>
<dbReference type="OMA" id="IWVGMDE"/>
<dbReference type="Gene3D" id="3.30.360.10">
    <property type="entry name" value="Dihydrodipicolinate Reductase, domain 2"/>
    <property type="match status" value="1"/>
</dbReference>
<proteinExistence type="inferred from homology"/>
<feature type="domain" description="Gfo/Idh/MocA-like oxidoreductase N-terminal" evidence="2">
    <location>
        <begin position="5"/>
        <end position="117"/>
    </location>
</feature>
<dbReference type="Proteomes" id="UP000006911">
    <property type="component" value="Unassembled WGS sequence"/>
</dbReference>
<sequence length="348" mass="37849">MAPIGIAILGCGIFVQEEHLPAVEACSDVVLKAVYSRSEASAKKLLQAKSGVDIYSDDSENGLGVLLARSDIQAVIIALPITIQPEVIKKALGAGKHVLSEKPVAKDLAQARELISYKQSYPDLNWSVAENFRFQEAWRHAHREITALGRVINFRSRVCWLVTPGWKYYETSWRKTPDYQGGFLLDAGVHYAASMRILLSDEKIVKVSAFTASNFEHLPPVDTISAIFKTDKGVVGSFEVSVGTTFEGWEFAVACENGSVTVRPVSEVVILRRKPGGGFEDEIVKKFPDDKKGVGPEVAAFAKAVIAGAPDERQTPELAVGDLEMIEKMLRSGENDGAVMEINGGLTA</sequence>
<dbReference type="GO" id="GO:0005737">
    <property type="term" value="C:cytoplasm"/>
    <property type="evidence" value="ECO:0007669"/>
    <property type="project" value="TreeGrafter"/>
</dbReference>
<dbReference type="InParanoid" id="D5GHC2"/>
<gene>
    <name evidence="4" type="ORF">GSTUM_00007744001</name>
</gene>
<dbReference type="RefSeq" id="XP_002839683.1">
    <property type="nucleotide sequence ID" value="XM_002839637.1"/>
</dbReference>
<reference evidence="4 5" key="1">
    <citation type="journal article" date="2010" name="Nature">
        <title>Perigord black truffle genome uncovers evolutionary origins and mechanisms of symbiosis.</title>
        <authorList>
            <person name="Martin F."/>
            <person name="Kohler A."/>
            <person name="Murat C."/>
            <person name="Balestrini R."/>
            <person name="Coutinho P.M."/>
            <person name="Jaillon O."/>
            <person name="Montanini B."/>
            <person name="Morin E."/>
            <person name="Noel B."/>
            <person name="Percudani R."/>
            <person name="Porcel B."/>
            <person name="Rubini A."/>
            <person name="Amicucci A."/>
            <person name="Amselem J."/>
            <person name="Anthouard V."/>
            <person name="Arcioni S."/>
            <person name="Artiguenave F."/>
            <person name="Aury J.M."/>
            <person name="Ballario P."/>
            <person name="Bolchi A."/>
            <person name="Brenna A."/>
            <person name="Brun A."/>
            <person name="Buee M."/>
            <person name="Cantarel B."/>
            <person name="Chevalier G."/>
            <person name="Couloux A."/>
            <person name="Da Silva C."/>
            <person name="Denoeud F."/>
            <person name="Duplessis S."/>
            <person name="Ghignone S."/>
            <person name="Hilselberger B."/>
            <person name="Iotti M."/>
            <person name="Marcais B."/>
            <person name="Mello A."/>
            <person name="Miranda M."/>
            <person name="Pacioni G."/>
            <person name="Quesneville H."/>
            <person name="Riccioni C."/>
            <person name="Ruotolo R."/>
            <person name="Splivallo R."/>
            <person name="Stocchi V."/>
            <person name="Tisserant E."/>
            <person name="Viscomi A.R."/>
            <person name="Zambonelli A."/>
            <person name="Zampieri E."/>
            <person name="Henrissat B."/>
            <person name="Lebrun M.H."/>
            <person name="Paolocci F."/>
            <person name="Bonfante P."/>
            <person name="Ottonello S."/>
            <person name="Wincker P."/>
        </authorList>
    </citation>
    <scope>NUCLEOTIDE SEQUENCE [LARGE SCALE GENOMIC DNA]</scope>
    <source>
        <strain evidence="4 5">Mel28</strain>
    </source>
</reference>
<evidence type="ECO:0000256" key="1">
    <source>
        <dbReference type="ARBA" id="ARBA00010928"/>
    </source>
</evidence>
<dbReference type="GO" id="GO:0000166">
    <property type="term" value="F:nucleotide binding"/>
    <property type="evidence" value="ECO:0007669"/>
    <property type="project" value="InterPro"/>
</dbReference>
<name>D5GHC2_TUBMM</name>
<dbReference type="Gene3D" id="3.40.50.720">
    <property type="entry name" value="NAD(P)-binding Rossmann-like Domain"/>
    <property type="match status" value="1"/>
</dbReference>
<feature type="domain" description="GFO/IDH/MocA-like oxidoreductase" evidence="3">
    <location>
        <begin position="147"/>
        <end position="260"/>
    </location>
</feature>
<evidence type="ECO:0000259" key="3">
    <source>
        <dbReference type="Pfam" id="PF22725"/>
    </source>
</evidence>
<protein>
    <submittedName>
        <fullName evidence="4">(Perigord truffle) hypothetical protein</fullName>
    </submittedName>
</protein>
<dbReference type="KEGG" id="tml:GSTUM_00007744001"/>